<protein>
    <submittedName>
        <fullName evidence="1">Uncharacterized protein</fullName>
    </submittedName>
</protein>
<evidence type="ECO:0000313" key="1">
    <source>
        <dbReference type="EMBL" id="KAH9365786.1"/>
    </source>
</evidence>
<reference evidence="1 2" key="1">
    <citation type="journal article" date="2020" name="Cell">
        <title>Large-Scale Comparative Analyses of Tick Genomes Elucidate Their Genetic Diversity and Vector Capacities.</title>
        <authorList>
            <consortium name="Tick Genome and Microbiome Consortium (TIGMIC)"/>
            <person name="Jia N."/>
            <person name="Wang J."/>
            <person name="Shi W."/>
            <person name="Du L."/>
            <person name="Sun Y."/>
            <person name="Zhan W."/>
            <person name="Jiang J.F."/>
            <person name="Wang Q."/>
            <person name="Zhang B."/>
            <person name="Ji P."/>
            <person name="Bell-Sakyi L."/>
            <person name="Cui X.M."/>
            <person name="Yuan T.T."/>
            <person name="Jiang B.G."/>
            <person name="Yang W.F."/>
            <person name="Lam T.T."/>
            <person name="Chang Q.C."/>
            <person name="Ding S.J."/>
            <person name="Wang X.J."/>
            <person name="Zhu J.G."/>
            <person name="Ruan X.D."/>
            <person name="Zhao L."/>
            <person name="Wei J.T."/>
            <person name="Ye R.Z."/>
            <person name="Que T.C."/>
            <person name="Du C.H."/>
            <person name="Zhou Y.H."/>
            <person name="Cheng J.X."/>
            <person name="Dai P.F."/>
            <person name="Guo W.B."/>
            <person name="Han X.H."/>
            <person name="Huang E.J."/>
            <person name="Li L.F."/>
            <person name="Wei W."/>
            <person name="Gao Y.C."/>
            <person name="Liu J.Z."/>
            <person name="Shao H.Z."/>
            <person name="Wang X."/>
            <person name="Wang C.C."/>
            <person name="Yang T.C."/>
            <person name="Huo Q.B."/>
            <person name="Li W."/>
            <person name="Chen H.Y."/>
            <person name="Chen S.E."/>
            <person name="Zhou L.G."/>
            <person name="Ni X.B."/>
            <person name="Tian J.H."/>
            <person name="Sheng Y."/>
            <person name="Liu T."/>
            <person name="Pan Y.S."/>
            <person name="Xia L.Y."/>
            <person name="Li J."/>
            <person name="Zhao F."/>
            <person name="Cao W.C."/>
        </authorList>
    </citation>
    <scope>NUCLEOTIDE SEQUENCE [LARGE SCALE GENOMIC DNA]</scope>
    <source>
        <strain evidence="1">HaeL-2018</strain>
    </source>
</reference>
<gene>
    <name evidence="1" type="ORF">HPB48_004172</name>
</gene>
<name>A0A9J6FR61_HAELO</name>
<keyword evidence="2" id="KW-1185">Reference proteome</keyword>
<comment type="caution">
    <text evidence="1">The sequence shown here is derived from an EMBL/GenBank/DDBJ whole genome shotgun (WGS) entry which is preliminary data.</text>
</comment>
<accession>A0A9J6FR61</accession>
<evidence type="ECO:0000313" key="2">
    <source>
        <dbReference type="Proteomes" id="UP000821853"/>
    </source>
</evidence>
<dbReference type="OrthoDB" id="6482745at2759"/>
<sequence>MIDFAVLNSCHENITYDVFDFGGQSVEELLAKYGAFDRIYSFICFHYVKNQAEGLQGSGPTADTGLRRVPHCCGGLVFSDGRMASNAWDE</sequence>
<dbReference type="EMBL" id="JABSTR010000003">
    <property type="protein sequence ID" value="KAH9365786.1"/>
    <property type="molecule type" value="Genomic_DNA"/>
</dbReference>
<dbReference type="AlphaFoldDB" id="A0A9J6FR61"/>
<proteinExistence type="predicted"/>
<dbReference type="VEuPathDB" id="VectorBase:HLOH_040180"/>
<dbReference type="Proteomes" id="UP000821853">
    <property type="component" value="Unassembled WGS sequence"/>
</dbReference>
<organism evidence="1 2">
    <name type="scientific">Haemaphysalis longicornis</name>
    <name type="common">Bush tick</name>
    <dbReference type="NCBI Taxonomy" id="44386"/>
    <lineage>
        <taxon>Eukaryota</taxon>
        <taxon>Metazoa</taxon>
        <taxon>Ecdysozoa</taxon>
        <taxon>Arthropoda</taxon>
        <taxon>Chelicerata</taxon>
        <taxon>Arachnida</taxon>
        <taxon>Acari</taxon>
        <taxon>Parasitiformes</taxon>
        <taxon>Ixodida</taxon>
        <taxon>Ixodoidea</taxon>
        <taxon>Ixodidae</taxon>
        <taxon>Haemaphysalinae</taxon>
        <taxon>Haemaphysalis</taxon>
    </lineage>
</organism>